<keyword evidence="2" id="KW-1185">Reference proteome</keyword>
<accession>A0ABU0WHT1</accession>
<dbReference type="Proteomes" id="UP001227317">
    <property type="component" value="Unassembled WGS sequence"/>
</dbReference>
<dbReference type="InterPro" id="IPR036271">
    <property type="entry name" value="Tet_transcr_reg_TetR-rel_C_sf"/>
</dbReference>
<evidence type="ECO:0008006" key="3">
    <source>
        <dbReference type="Google" id="ProtNLM"/>
    </source>
</evidence>
<gene>
    <name evidence="1" type="ORF">QSG27_13550</name>
</gene>
<proteinExistence type="predicted"/>
<dbReference type="SUPFAM" id="SSF48498">
    <property type="entry name" value="Tetracyclin repressor-like, C-terminal domain"/>
    <property type="match status" value="1"/>
</dbReference>
<evidence type="ECO:0000313" key="1">
    <source>
        <dbReference type="EMBL" id="MDQ2103720.1"/>
    </source>
</evidence>
<dbReference type="RefSeq" id="WP_306706972.1">
    <property type="nucleotide sequence ID" value="NZ_JAUJFI010000057.1"/>
</dbReference>
<dbReference type="EMBL" id="JAUJFI010000057">
    <property type="protein sequence ID" value="MDQ2103720.1"/>
    <property type="molecule type" value="Genomic_DNA"/>
</dbReference>
<evidence type="ECO:0000313" key="2">
    <source>
        <dbReference type="Proteomes" id="UP001227317"/>
    </source>
</evidence>
<dbReference type="Gene3D" id="1.10.357.10">
    <property type="entry name" value="Tetracycline Repressor, domain 2"/>
    <property type="match status" value="1"/>
</dbReference>
<protein>
    <recommendedName>
        <fullName evidence="3">Transcriptional regulator</fullName>
    </recommendedName>
</protein>
<sequence>MSSAYRGDETLAQLLAQAGVPQTPADIRSLVAGVLAAPEGMEPDGWMVLVGERLPEELAGQLRALKAGLAAGRVAEAPDRADALADFVLVAMMGLSAAARDGADRAALERVAAMAGRAFRRELSGT</sequence>
<reference evidence="1 2" key="1">
    <citation type="submission" date="2023-06" db="EMBL/GenBank/DDBJ databases">
        <title>Azospirillum isscasensis sp.nov, a bacterium isolated from rhizosphere soil of rice.</title>
        <authorList>
            <person name="Wang H."/>
        </authorList>
    </citation>
    <scope>NUCLEOTIDE SEQUENCE [LARGE SCALE GENOMIC DNA]</scope>
    <source>
        <strain evidence="1 2">C340-1</strain>
    </source>
</reference>
<name>A0ABU0WHT1_9PROT</name>
<comment type="caution">
    <text evidence="1">The sequence shown here is derived from an EMBL/GenBank/DDBJ whole genome shotgun (WGS) entry which is preliminary data.</text>
</comment>
<organism evidence="1 2">
    <name type="scientific">Azospirillum isscasi</name>
    <dbReference type="NCBI Taxonomy" id="3053926"/>
    <lineage>
        <taxon>Bacteria</taxon>
        <taxon>Pseudomonadati</taxon>
        <taxon>Pseudomonadota</taxon>
        <taxon>Alphaproteobacteria</taxon>
        <taxon>Rhodospirillales</taxon>
        <taxon>Azospirillaceae</taxon>
        <taxon>Azospirillum</taxon>
    </lineage>
</organism>